<dbReference type="Pfam" id="PF00583">
    <property type="entry name" value="Acetyltransf_1"/>
    <property type="match status" value="1"/>
</dbReference>
<dbReference type="InterPro" id="IPR000182">
    <property type="entry name" value="GNAT_dom"/>
</dbReference>
<name>A0A917W483_9ACTN</name>
<proteinExistence type="predicted"/>
<dbReference type="GO" id="GO:0016747">
    <property type="term" value="F:acyltransferase activity, transferring groups other than amino-acyl groups"/>
    <property type="evidence" value="ECO:0007669"/>
    <property type="project" value="InterPro"/>
</dbReference>
<evidence type="ECO:0000313" key="3">
    <source>
        <dbReference type="Proteomes" id="UP000613840"/>
    </source>
</evidence>
<accession>A0A917W483</accession>
<reference evidence="2" key="2">
    <citation type="submission" date="2020-09" db="EMBL/GenBank/DDBJ databases">
        <authorList>
            <person name="Sun Q."/>
            <person name="Zhou Y."/>
        </authorList>
    </citation>
    <scope>NUCLEOTIDE SEQUENCE</scope>
    <source>
        <strain evidence="2">CGMCC 4.7306</strain>
    </source>
</reference>
<dbReference type="CDD" id="cd04301">
    <property type="entry name" value="NAT_SF"/>
    <property type="match status" value="1"/>
</dbReference>
<organism evidence="2 3">
    <name type="scientific">Microlunatus endophyticus</name>
    <dbReference type="NCBI Taxonomy" id="1716077"/>
    <lineage>
        <taxon>Bacteria</taxon>
        <taxon>Bacillati</taxon>
        <taxon>Actinomycetota</taxon>
        <taxon>Actinomycetes</taxon>
        <taxon>Propionibacteriales</taxon>
        <taxon>Propionibacteriaceae</taxon>
        <taxon>Microlunatus</taxon>
    </lineage>
</organism>
<protein>
    <recommendedName>
        <fullName evidence="1">N-acetyltransferase domain-containing protein</fullName>
    </recommendedName>
</protein>
<evidence type="ECO:0000259" key="1">
    <source>
        <dbReference type="PROSITE" id="PS51186"/>
    </source>
</evidence>
<dbReference type="Proteomes" id="UP000613840">
    <property type="component" value="Unassembled WGS sequence"/>
</dbReference>
<dbReference type="AlphaFoldDB" id="A0A917W483"/>
<feature type="domain" description="N-acetyltransferase" evidence="1">
    <location>
        <begin position="191"/>
        <end position="344"/>
    </location>
</feature>
<dbReference type="EMBL" id="BMMZ01000004">
    <property type="protein sequence ID" value="GGL61147.1"/>
    <property type="molecule type" value="Genomic_DNA"/>
</dbReference>
<sequence>MSKDRVRKRVRGARENGQLVRIRRSRGWDALEGVVVDHGPKWLLLAVEFDAGFYGHCILRIRDITDFSDQRPSFVAQALAGEGHWPMPTLDQIDVSGSTKELVASLVALGRPAAYHYERRDPHSMLIGLPVGNEDHVLRLHTIDTHARWDDVSRIRYRDLTRVDIDSGYLKRLLRISGNHPGDPIQVTAELRLRQFDPWQADDQLLRDLLVSYQDPDSLRMVDGPRARPYKLRGLKDMFRYMSDHGELYLIERLNADGTWKPIGDAALQPGAIPVVIAPGHRNQGIGRAVVAALIGRARQLGWRSVNVSDIYDYNTASRRLYTSWGFVGVGATELGHRYRLDLS</sequence>
<reference evidence="2" key="1">
    <citation type="journal article" date="2014" name="Int. J. Syst. Evol. Microbiol.">
        <title>Complete genome sequence of Corynebacterium casei LMG S-19264T (=DSM 44701T), isolated from a smear-ripened cheese.</title>
        <authorList>
            <consortium name="US DOE Joint Genome Institute (JGI-PGF)"/>
            <person name="Walter F."/>
            <person name="Albersmeier A."/>
            <person name="Kalinowski J."/>
            <person name="Ruckert C."/>
        </authorList>
    </citation>
    <scope>NUCLEOTIDE SEQUENCE</scope>
    <source>
        <strain evidence="2">CGMCC 4.7306</strain>
    </source>
</reference>
<comment type="caution">
    <text evidence="2">The sequence shown here is derived from an EMBL/GenBank/DDBJ whole genome shotgun (WGS) entry which is preliminary data.</text>
</comment>
<evidence type="ECO:0000313" key="2">
    <source>
        <dbReference type="EMBL" id="GGL61147.1"/>
    </source>
</evidence>
<gene>
    <name evidence="2" type="ORF">GCM10011575_19660</name>
</gene>
<dbReference type="SUPFAM" id="SSF55729">
    <property type="entry name" value="Acyl-CoA N-acyltransferases (Nat)"/>
    <property type="match status" value="1"/>
</dbReference>
<dbReference type="Gene3D" id="3.40.630.30">
    <property type="match status" value="1"/>
</dbReference>
<dbReference type="PROSITE" id="PS51186">
    <property type="entry name" value="GNAT"/>
    <property type="match status" value="1"/>
</dbReference>
<keyword evidence="3" id="KW-1185">Reference proteome</keyword>
<dbReference type="InterPro" id="IPR016181">
    <property type="entry name" value="Acyl_CoA_acyltransferase"/>
</dbReference>
<dbReference type="RefSeq" id="WP_188895036.1">
    <property type="nucleotide sequence ID" value="NZ_BMMZ01000004.1"/>
</dbReference>